<gene>
    <name evidence="1" type="ORF">GC093_08585</name>
</gene>
<proteinExistence type="predicted"/>
<organism evidence="1 2">
    <name type="scientific">Paenibacillus foliorum</name>
    <dbReference type="NCBI Taxonomy" id="2654974"/>
    <lineage>
        <taxon>Bacteria</taxon>
        <taxon>Bacillati</taxon>
        <taxon>Bacillota</taxon>
        <taxon>Bacilli</taxon>
        <taxon>Bacillales</taxon>
        <taxon>Paenibacillaceae</taxon>
        <taxon>Paenibacillus</taxon>
    </lineage>
</organism>
<dbReference type="AlphaFoldDB" id="A0A972GSA1"/>
<comment type="caution">
    <text evidence="1">The sequence shown here is derived from an EMBL/GenBank/DDBJ whole genome shotgun (WGS) entry which is preliminary data.</text>
</comment>
<keyword evidence="2" id="KW-1185">Reference proteome</keyword>
<dbReference type="Proteomes" id="UP000641588">
    <property type="component" value="Unassembled WGS sequence"/>
</dbReference>
<accession>A0A972GSA1</accession>
<reference evidence="1" key="1">
    <citation type="submission" date="2019-10" db="EMBL/GenBank/DDBJ databases">
        <title>Description of Paenibacillus glebae sp. nov.</title>
        <authorList>
            <person name="Carlier A."/>
            <person name="Qi S."/>
        </authorList>
    </citation>
    <scope>NUCLEOTIDE SEQUENCE</scope>
    <source>
        <strain evidence="1">LMG 31456</strain>
    </source>
</reference>
<dbReference type="RefSeq" id="WP_171651475.1">
    <property type="nucleotide sequence ID" value="NZ_WHOD01000045.1"/>
</dbReference>
<protein>
    <submittedName>
        <fullName evidence="1">Uncharacterized protein</fullName>
    </submittedName>
</protein>
<evidence type="ECO:0000313" key="1">
    <source>
        <dbReference type="EMBL" id="NOU93273.1"/>
    </source>
</evidence>
<evidence type="ECO:0000313" key="2">
    <source>
        <dbReference type="Proteomes" id="UP000641588"/>
    </source>
</evidence>
<sequence length="105" mass="12018">MPKWKKLIDILIDTTASDAERDDAAIDLSNYSNNEIIFALLYTARDNNVDDMIKASCGESLAIIFITINTFRTEIYELLDGISKTEFVNYIKHNKKEWIVNLGNL</sequence>
<name>A0A972GSA1_9BACL</name>
<dbReference type="EMBL" id="WHOD01000045">
    <property type="protein sequence ID" value="NOU93273.1"/>
    <property type="molecule type" value="Genomic_DNA"/>
</dbReference>